<reference evidence="1 2" key="1">
    <citation type="submission" date="2019-11" db="EMBL/GenBank/DDBJ databases">
        <title>Draft genome sequence of Paludibacterium sp. dN18-1.</title>
        <authorList>
            <person name="Im W.-T."/>
        </authorList>
    </citation>
    <scope>NUCLEOTIDE SEQUENCE [LARGE SCALE GENOMIC DNA]</scope>
    <source>
        <strain evidence="2">dN 18-1</strain>
    </source>
</reference>
<organism evidence="1 2">
    <name type="scientific">Paludibacterium denitrificans</name>
    <dbReference type="NCBI Taxonomy" id="2675226"/>
    <lineage>
        <taxon>Bacteria</taxon>
        <taxon>Pseudomonadati</taxon>
        <taxon>Pseudomonadota</taxon>
        <taxon>Betaproteobacteria</taxon>
        <taxon>Neisseriales</taxon>
        <taxon>Chromobacteriaceae</taxon>
        <taxon>Paludibacterium</taxon>
    </lineage>
</organism>
<protein>
    <submittedName>
        <fullName evidence="1">Uncharacterized protein</fullName>
    </submittedName>
</protein>
<dbReference type="EMBL" id="WLYX01000001">
    <property type="protein sequence ID" value="MTD32609.1"/>
    <property type="molecule type" value="Genomic_DNA"/>
</dbReference>
<comment type="caution">
    <text evidence="1">The sequence shown here is derived from an EMBL/GenBank/DDBJ whole genome shotgun (WGS) entry which is preliminary data.</text>
</comment>
<proteinExistence type="predicted"/>
<sequence length="139" mass="15852">MASYWPDFAGGKETSPNTFDFFSRTILYRGPAMKVTIEDVKFALARFAMLFPFHNEEHLIKTADIWLEHFHGMEASEFKAACLSVARRSLYGFRYRLIFTETPQGTAQNFMPVHCEHGCGSPTSFGYIYISNSAKPISF</sequence>
<evidence type="ECO:0000313" key="1">
    <source>
        <dbReference type="EMBL" id="MTD32609.1"/>
    </source>
</evidence>
<dbReference type="RefSeq" id="WP_230369092.1">
    <property type="nucleotide sequence ID" value="NZ_WLYX01000001.1"/>
</dbReference>
<keyword evidence="2" id="KW-1185">Reference proteome</keyword>
<evidence type="ECO:0000313" key="2">
    <source>
        <dbReference type="Proteomes" id="UP000446658"/>
    </source>
</evidence>
<dbReference type="AlphaFoldDB" id="A0A844GAF5"/>
<name>A0A844GAF5_9NEIS</name>
<dbReference type="Proteomes" id="UP000446658">
    <property type="component" value="Unassembled WGS sequence"/>
</dbReference>
<gene>
    <name evidence="1" type="ORF">GKE73_02770</name>
</gene>
<accession>A0A844GAF5</accession>